<keyword evidence="5" id="KW-0547">Nucleotide-binding</keyword>
<evidence type="ECO:0000313" key="18">
    <source>
        <dbReference type="EMBL" id="OBA24157.1"/>
    </source>
</evidence>
<proteinExistence type="inferred from homology"/>
<feature type="region of interest" description="Disordered" evidence="15">
    <location>
        <begin position="296"/>
        <end position="317"/>
    </location>
</feature>
<evidence type="ECO:0000256" key="13">
    <source>
        <dbReference type="ARBA" id="ARBA00023242"/>
    </source>
</evidence>
<dbReference type="SMART" id="SM00487">
    <property type="entry name" value="DEXDc"/>
    <property type="match status" value="1"/>
</dbReference>
<dbReference type="CDD" id="cd18008">
    <property type="entry name" value="DEXDc_SHPRH-like"/>
    <property type="match status" value="1"/>
</dbReference>
<comment type="caution">
    <text evidence="18">The sequence shown here is derived from an EMBL/GenBank/DDBJ whole genome shotgun (WGS) entry which is preliminary data.</text>
</comment>
<reference evidence="18 19" key="1">
    <citation type="submission" date="2016-05" db="EMBL/GenBank/DDBJ databases">
        <title>Comparative genomics of biotechnologically important yeasts.</title>
        <authorList>
            <consortium name="DOE Joint Genome Institute"/>
            <person name="Riley R."/>
            <person name="Haridas S."/>
            <person name="Wolfe K.H."/>
            <person name="Lopes M.R."/>
            <person name="Hittinger C.T."/>
            <person name="Goker M."/>
            <person name="Salamov A."/>
            <person name="Wisecaver J."/>
            <person name="Long T.M."/>
            <person name="Aerts A.L."/>
            <person name="Barry K."/>
            <person name="Choi C."/>
            <person name="Clum A."/>
            <person name="Coughlan A.Y."/>
            <person name="Deshpande S."/>
            <person name="Douglass A.P."/>
            <person name="Hanson S.J."/>
            <person name="Klenk H.-P."/>
            <person name="LaButti K."/>
            <person name="Lapidus A."/>
            <person name="Lindquist E."/>
            <person name="Lipzen A."/>
            <person name="Meier-kolthoff J.P."/>
            <person name="Ohm R.A."/>
            <person name="Otillar R.P."/>
            <person name="Pangilinan J."/>
            <person name="Peng Y."/>
            <person name="Rokas A."/>
            <person name="Rosa C.A."/>
            <person name="Scheuner C."/>
            <person name="Sibirny A.A."/>
            <person name="Slot J.C."/>
            <person name="Stielow J.B."/>
            <person name="Sun H."/>
            <person name="Kurtzman C.P."/>
            <person name="Blackwell M."/>
            <person name="Grigoriev I.V."/>
            <person name="Jeffries T.W."/>
        </authorList>
    </citation>
    <scope>NUCLEOTIDE SEQUENCE [LARGE SCALE GENOMIC DNA]</scope>
    <source>
        <strain evidence="18 19">NRRL YB-4993</strain>
    </source>
</reference>
<evidence type="ECO:0000256" key="12">
    <source>
        <dbReference type="ARBA" id="ARBA00023204"/>
    </source>
</evidence>
<dbReference type="InterPro" id="IPR013083">
    <property type="entry name" value="Znf_RING/FYVE/PHD"/>
</dbReference>
<dbReference type="OrthoDB" id="2801544at2759"/>
<dbReference type="PANTHER" id="PTHR45626">
    <property type="entry name" value="TRANSCRIPTION TERMINATION FACTOR 2-RELATED"/>
    <property type="match status" value="1"/>
</dbReference>
<keyword evidence="19" id="KW-1185">Reference proteome</keyword>
<protein>
    <recommendedName>
        <fullName evidence="3">DNA repair protein RAD5</fullName>
    </recommendedName>
</protein>
<dbReference type="InterPro" id="IPR050628">
    <property type="entry name" value="SNF2_RAD54_helicase_TF"/>
</dbReference>
<sequence length="872" mass="100705">MSQNTGPDRTPPRSLLQMGFDLFKSQIQPIIGNASLRDFRHLYSKYFNRPDYIKLASNEYFNGIEYDASQDASLTPTPEKSNEQHARELVDRMRSLHEADKREQDARIWKRYIGTLDVEAWATRPYMRPLSYQQPLEVRRLKPNKIKKLLIVAAKFGDSAVIRLYTQPDAREIGRLPEDVTRILSPLMDLNLANFEAFVIMETRGRLSIGDSFYVQIRCYLNNNTFAEHARYDGLAASGDCPSPLKKRRTATPGSFNALLETEGETVLRLKQKSISRLFEKLHLTHANLLNVEAASAEEPDGSQTSTPNPEPQASDDLNLDQLKEFYLSNQQSDYLENLPETTTPPPANFALLLRPYQKHGLAWMLSREKEMDLIQELSRTDTETLSTQKMQTIRQQDDGVMNPLWNEFLWPQDHQLDGAIVQHQEKCFYANLYNGEFSTHKPVVHNFLKGGILADEMGLGKTILTLALIHSVPYDSERAPVGLRHYASKSTLIIVPMSLLSQWKAEFERTNSNSNHRCFVYYGDLVQADLSFMLCNRSENIPIVVITTYGTVQNEWARLNKLRDSTGRLPNIGLFSVEFFRIVLDEGHTIRNRTTKTAKSVHELELRRKWILTGTPVVNRLDDIFSLVKFLRLDPWSNFSYWKTFVTLPFEQKKFNQTLDVVKSILQPIFLRRTKNMKQKDGTPLVYLPEKEVVIEELEFSEKEQLFYDFFKSKAYQSFTEGMKTGDLLKKYTQILTHILRLRQVCCHPDLIASSSELDETWEEELAGYEQPIAREKFALETAMKQVMYGLYKTVQIEDSECSICTLAPIAVGELTVTECGHQYCFHCLMDHIKYQKNEGMEPLCPQCRHAISKYRLFKVLRRDVSKKEVR</sequence>
<evidence type="ECO:0000256" key="1">
    <source>
        <dbReference type="ARBA" id="ARBA00004123"/>
    </source>
</evidence>
<dbReference type="GeneID" id="30029445"/>
<organism evidence="18 19">
    <name type="scientific">Metschnikowia bicuspidata var. bicuspidata NRRL YB-4993</name>
    <dbReference type="NCBI Taxonomy" id="869754"/>
    <lineage>
        <taxon>Eukaryota</taxon>
        <taxon>Fungi</taxon>
        <taxon>Dikarya</taxon>
        <taxon>Ascomycota</taxon>
        <taxon>Saccharomycotina</taxon>
        <taxon>Pichiomycetes</taxon>
        <taxon>Metschnikowiaceae</taxon>
        <taxon>Metschnikowia</taxon>
    </lineage>
</organism>
<dbReference type="GO" id="GO:0005634">
    <property type="term" value="C:nucleus"/>
    <property type="evidence" value="ECO:0007669"/>
    <property type="project" value="UniProtKB-SubCell"/>
</dbReference>
<dbReference type="GO" id="GO:0008270">
    <property type="term" value="F:zinc ion binding"/>
    <property type="evidence" value="ECO:0007669"/>
    <property type="project" value="UniProtKB-KW"/>
</dbReference>
<evidence type="ECO:0000256" key="15">
    <source>
        <dbReference type="SAM" id="MobiDB-lite"/>
    </source>
</evidence>
<dbReference type="Proteomes" id="UP000092555">
    <property type="component" value="Unassembled WGS sequence"/>
</dbReference>
<evidence type="ECO:0000256" key="4">
    <source>
        <dbReference type="ARBA" id="ARBA00022723"/>
    </source>
</evidence>
<feature type="non-terminal residue" evidence="18">
    <location>
        <position position="872"/>
    </location>
</feature>
<dbReference type="SUPFAM" id="SSF52540">
    <property type="entry name" value="P-loop containing nucleoside triphosphate hydrolases"/>
    <property type="match status" value="1"/>
</dbReference>
<dbReference type="RefSeq" id="XP_018714638.1">
    <property type="nucleotide sequence ID" value="XM_018856469.1"/>
</dbReference>
<dbReference type="PROSITE" id="PS50089">
    <property type="entry name" value="ZF_RING_2"/>
    <property type="match status" value="1"/>
</dbReference>
<evidence type="ECO:0000256" key="2">
    <source>
        <dbReference type="ARBA" id="ARBA00007025"/>
    </source>
</evidence>
<dbReference type="SMART" id="SM00910">
    <property type="entry name" value="HIRAN"/>
    <property type="match status" value="1"/>
</dbReference>
<gene>
    <name evidence="18" type="ORF">METBIDRAFT_34398</name>
</gene>
<evidence type="ECO:0000259" key="17">
    <source>
        <dbReference type="PROSITE" id="PS51192"/>
    </source>
</evidence>
<comment type="subcellular location">
    <subcellularLocation>
        <location evidence="1">Nucleus</location>
    </subcellularLocation>
</comment>
<dbReference type="Pfam" id="PF08797">
    <property type="entry name" value="HIRAN"/>
    <property type="match status" value="1"/>
</dbReference>
<dbReference type="GO" id="GO:0008094">
    <property type="term" value="F:ATP-dependent activity, acting on DNA"/>
    <property type="evidence" value="ECO:0007669"/>
    <property type="project" value="TreeGrafter"/>
</dbReference>
<feature type="domain" description="RING-type" evidence="16">
    <location>
        <begin position="803"/>
        <end position="850"/>
    </location>
</feature>
<evidence type="ECO:0000256" key="8">
    <source>
        <dbReference type="ARBA" id="ARBA00022801"/>
    </source>
</evidence>
<dbReference type="AlphaFoldDB" id="A0A1A0HJT8"/>
<dbReference type="InterPro" id="IPR014905">
    <property type="entry name" value="HIRAN"/>
</dbReference>
<dbReference type="GO" id="GO:0016818">
    <property type="term" value="F:hydrolase activity, acting on acid anhydrides, in phosphorus-containing anhydrides"/>
    <property type="evidence" value="ECO:0007669"/>
    <property type="project" value="InterPro"/>
</dbReference>
<dbReference type="PROSITE" id="PS00518">
    <property type="entry name" value="ZF_RING_1"/>
    <property type="match status" value="1"/>
</dbReference>
<dbReference type="EMBL" id="LXTC01000001">
    <property type="protein sequence ID" value="OBA24157.1"/>
    <property type="molecule type" value="Genomic_DNA"/>
</dbReference>
<evidence type="ECO:0000256" key="9">
    <source>
        <dbReference type="ARBA" id="ARBA00022806"/>
    </source>
</evidence>
<evidence type="ECO:0000256" key="11">
    <source>
        <dbReference type="ARBA" id="ARBA00022840"/>
    </source>
</evidence>
<dbReference type="InterPro" id="IPR014001">
    <property type="entry name" value="Helicase_ATP-bd"/>
</dbReference>
<keyword evidence="11" id="KW-0067">ATP-binding</keyword>
<dbReference type="GO" id="GO:0004386">
    <property type="term" value="F:helicase activity"/>
    <property type="evidence" value="ECO:0007669"/>
    <property type="project" value="UniProtKB-KW"/>
</dbReference>
<evidence type="ECO:0000256" key="14">
    <source>
        <dbReference type="PROSITE-ProRule" id="PRU00175"/>
    </source>
</evidence>
<keyword evidence="8" id="KW-0378">Hydrolase</keyword>
<comment type="similarity">
    <text evidence="2">Belongs to the SNF2/RAD54 helicase family.</text>
</comment>
<evidence type="ECO:0000256" key="6">
    <source>
        <dbReference type="ARBA" id="ARBA00022763"/>
    </source>
</evidence>
<keyword evidence="10" id="KW-0862">Zinc</keyword>
<dbReference type="SMART" id="SM00184">
    <property type="entry name" value="RING"/>
    <property type="match status" value="1"/>
</dbReference>
<keyword evidence="4" id="KW-0479">Metal-binding</keyword>
<dbReference type="SUPFAM" id="SSF57850">
    <property type="entry name" value="RING/U-box"/>
    <property type="match status" value="1"/>
</dbReference>
<dbReference type="GO" id="GO:0005524">
    <property type="term" value="F:ATP binding"/>
    <property type="evidence" value="ECO:0007669"/>
    <property type="project" value="UniProtKB-KW"/>
</dbReference>
<feature type="domain" description="Helicase ATP-binding" evidence="17">
    <location>
        <begin position="443"/>
        <end position="635"/>
    </location>
</feature>
<evidence type="ECO:0000256" key="10">
    <source>
        <dbReference type="ARBA" id="ARBA00022833"/>
    </source>
</evidence>
<keyword evidence="12" id="KW-0234">DNA repair</keyword>
<evidence type="ECO:0000256" key="5">
    <source>
        <dbReference type="ARBA" id="ARBA00022741"/>
    </source>
</evidence>
<dbReference type="STRING" id="869754.A0A1A0HJT8"/>
<keyword evidence="13" id="KW-0539">Nucleus</keyword>
<dbReference type="GO" id="GO:0003676">
    <property type="term" value="F:nucleic acid binding"/>
    <property type="evidence" value="ECO:0007669"/>
    <property type="project" value="InterPro"/>
</dbReference>
<dbReference type="Pfam" id="PF00176">
    <property type="entry name" value="SNF2-rel_dom"/>
    <property type="match status" value="1"/>
</dbReference>
<dbReference type="InterPro" id="IPR001841">
    <property type="entry name" value="Znf_RING"/>
</dbReference>
<evidence type="ECO:0000256" key="7">
    <source>
        <dbReference type="ARBA" id="ARBA00022771"/>
    </source>
</evidence>
<dbReference type="InterPro" id="IPR017907">
    <property type="entry name" value="Znf_RING_CS"/>
</dbReference>
<name>A0A1A0HJT8_9ASCO</name>
<dbReference type="GO" id="GO:0006281">
    <property type="term" value="P:DNA repair"/>
    <property type="evidence" value="ECO:0007669"/>
    <property type="project" value="UniProtKB-KW"/>
</dbReference>
<dbReference type="Gene3D" id="3.30.40.10">
    <property type="entry name" value="Zinc/RING finger domain, C3HC4 (zinc finger)"/>
    <property type="match status" value="1"/>
</dbReference>
<dbReference type="InterPro" id="IPR000330">
    <property type="entry name" value="SNF2_N"/>
</dbReference>
<keyword evidence="6" id="KW-0227">DNA damage</keyword>
<dbReference type="Gene3D" id="3.40.50.10810">
    <property type="entry name" value="Tandem AAA-ATPase domain"/>
    <property type="match status" value="1"/>
</dbReference>
<accession>A0A1A0HJT8</accession>
<keyword evidence="7 14" id="KW-0863">Zinc-finger</keyword>
<dbReference type="Pfam" id="PF13639">
    <property type="entry name" value="zf-RING_2"/>
    <property type="match status" value="1"/>
</dbReference>
<evidence type="ECO:0000313" key="19">
    <source>
        <dbReference type="Proteomes" id="UP000092555"/>
    </source>
</evidence>
<dbReference type="PROSITE" id="PS51192">
    <property type="entry name" value="HELICASE_ATP_BIND_1"/>
    <property type="match status" value="1"/>
</dbReference>
<dbReference type="InterPro" id="IPR027417">
    <property type="entry name" value="P-loop_NTPase"/>
</dbReference>
<keyword evidence="9" id="KW-0347">Helicase</keyword>
<evidence type="ECO:0000256" key="3">
    <source>
        <dbReference type="ARBA" id="ARBA00013412"/>
    </source>
</evidence>
<evidence type="ECO:0000259" key="16">
    <source>
        <dbReference type="PROSITE" id="PS50089"/>
    </source>
</evidence>
<dbReference type="InterPro" id="IPR038718">
    <property type="entry name" value="SNF2-like_sf"/>
</dbReference>
<dbReference type="PANTHER" id="PTHR45626:SF22">
    <property type="entry name" value="DNA REPAIR PROTEIN RAD5"/>
    <property type="match status" value="1"/>
</dbReference>